<protein>
    <submittedName>
        <fullName evidence="1">Uncharacterized protein</fullName>
    </submittedName>
</protein>
<gene>
    <name evidence="1" type="ORF">GCM10009092_14990</name>
</gene>
<accession>A0ABN0X000</accession>
<evidence type="ECO:0000313" key="1">
    <source>
        <dbReference type="EMBL" id="GAA0351598.1"/>
    </source>
</evidence>
<reference evidence="1 2" key="1">
    <citation type="journal article" date="2019" name="Int. J. Syst. Evol. Microbiol.">
        <title>The Global Catalogue of Microorganisms (GCM) 10K type strain sequencing project: providing services to taxonomists for standard genome sequencing and annotation.</title>
        <authorList>
            <consortium name="The Broad Institute Genomics Platform"/>
            <consortium name="The Broad Institute Genome Sequencing Center for Infectious Disease"/>
            <person name="Wu L."/>
            <person name="Ma J."/>
        </authorList>
    </citation>
    <scope>NUCLEOTIDE SEQUENCE [LARGE SCALE GENOMIC DNA]</scope>
    <source>
        <strain evidence="1 2">JCM 13378</strain>
    </source>
</reference>
<proteinExistence type="predicted"/>
<sequence>MEGCGIDGGDWDVDSQPLIASSKQLQSSVKVLYLGRCRFDMMLLLWVTDF</sequence>
<name>A0ABN0X000_9ALTE</name>
<keyword evidence="2" id="KW-1185">Reference proteome</keyword>
<organism evidence="1 2">
    <name type="scientific">Bowmanella denitrificans</name>
    <dbReference type="NCBI Taxonomy" id="366582"/>
    <lineage>
        <taxon>Bacteria</taxon>
        <taxon>Pseudomonadati</taxon>
        <taxon>Pseudomonadota</taxon>
        <taxon>Gammaproteobacteria</taxon>
        <taxon>Alteromonadales</taxon>
        <taxon>Alteromonadaceae</taxon>
        <taxon>Bowmanella</taxon>
    </lineage>
</organism>
<evidence type="ECO:0000313" key="2">
    <source>
        <dbReference type="Proteomes" id="UP001501757"/>
    </source>
</evidence>
<dbReference type="EMBL" id="BAAAEI010000006">
    <property type="protein sequence ID" value="GAA0351598.1"/>
    <property type="molecule type" value="Genomic_DNA"/>
</dbReference>
<dbReference type="Proteomes" id="UP001501757">
    <property type="component" value="Unassembled WGS sequence"/>
</dbReference>
<comment type="caution">
    <text evidence="1">The sequence shown here is derived from an EMBL/GenBank/DDBJ whole genome shotgun (WGS) entry which is preliminary data.</text>
</comment>